<comment type="caution">
    <text evidence="1">The sequence shown here is derived from an EMBL/GenBank/DDBJ whole genome shotgun (WGS) entry which is preliminary data.</text>
</comment>
<protein>
    <submittedName>
        <fullName evidence="1">Uncharacterized protein</fullName>
    </submittedName>
</protein>
<gene>
    <name evidence="1" type="ORF">CCACVL1_22645</name>
</gene>
<reference evidence="1 2" key="1">
    <citation type="submission" date="2013-09" db="EMBL/GenBank/DDBJ databases">
        <title>Corchorus capsularis genome sequencing.</title>
        <authorList>
            <person name="Alam M."/>
            <person name="Haque M.S."/>
            <person name="Islam M.S."/>
            <person name="Emdad E.M."/>
            <person name="Islam M.M."/>
            <person name="Ahmed B."/>
            <person name="Halim A."/>
            <person name="Hossen Q.M.M."/>
            <person name="Hossain M.Z."/>
            <person name="Ahmed R."/>
            <person name="Khan M.M."/>
            <person name="Islam R."/>
            <person name="Rashid M.M."/>
            <person name="Khan S.A."/>
            <person name="Rahman M.S."/>
            <person name="Alam M."/>
        </authorList>
    </citation>
    <scope>NUCLEOTIDE SEQUENCE [LARGE SCALE GENOMIC DNA]</scope>
    <source>
        <strain evidence="2">cv. CVL-1</strain>
        <tissue evidence="1">Whole seedling</tissue>
    </source>
</reference>
<organism evidence="1 2">
    <name type="scientific">Corchorus capsularis</name>
    <name type="common">Jute</name>
    <dbReference type="NCBI Taxonomy" id="210143"/>
    <lineage>
        <taxon>Eukaryota</taxon>
        <taxon>Viridiplantae</taxon>
        <taxon>Streptophyta</taxon>
        <taxon>Embryophyta</taxon>
        <taxon>Tracheophyta</taxon>
        <taxon>Spermatophyta</taxon>
        <taxon>Magnoliopsida</taxon>
        <taxon>eudicotyledons</taxon>
        <taxon>Gunneridae</taxon>
        <taxon>Pentapetalae</taxon>
        <taxon>rosids</taxon>
        <taxon>malvids</taxon>
        <taxon>Malvales</taxon>
        <taxon>Malvaceae</taxon>
        <taxon>Grewioideae</taxon>
        <taxon>Apeibeae</taxon>
        <taxon>Corchorus</taxon>
    </lineage>
</organism>
<keyword evidence="2" id="KW-1185">Reference proteome</keyword>
<proteinExistence type="predicted"/>
<accession>A0A1R3GXL9</accession>
<dbReference type="Gramene" id="OMO62766">
    <property type="protein sequence ID" value="OMO62766"/>
    <property type="gene ID" value="CCACVL1_22645"/>
</dbReference>
<name>A0A1R3GXL9_COCAP</name>
<dbReference type="Proteomes" id="UP000188268">
    <property type="component" value="Unassembled WGS sequence"/>
</dbReference>
<sequence length="35" mass="3869">MTGCLSHKIGKAELLAEAVRRRFEPNSGLWPGIVM</sequence>
<evidence type="ECO:0000313" key="1">
    <source>
        <dbReference type="EMBL" id="OMO62766.1"/>
    </source>
</evidence>
<evidence type="ECO:0000313" key="2">
    <source>
        <dbReference type="Proteomes" id="UP000188268"/>
    </source>
</evidence>
<dbReference type="EMBL" id="AWWV01013146">
    <property type="protein sequence ID" value="OMO62766.1"/>
    <property type="molecule type" value="Genomic_DNA"/>
</dbReference>
<dbReference type="AlphaFoldDB" id="A0A1R3GXL9"/>